<dbReference type="SMART" id="SM00895">
    <property type="entry name" value="FCD"/>
    <property type="match status" value="1"/>
</dbReference>
<comment type="caution">
    <text evidence="5">The sequence shown here is derived from an EMBL/GenBank/DDBJ whole genome shotgun (WGS) entry which is preliminary data.</text>
</comment>
<evidence type="ECO:0000313" key="6">
    <source>
        <dbReference type="Proteomes" id="UP000638263"/>
    </source>
</evidence>
<dbReference type="PANTHER" id="PTHR43537">
    <property type="entry name" value="TRANSCRIPTIONAL REGULATOR, GNTR FAMILY"/>
    <property type="match status" value="1"/>
</dbReference>
<dbReference type="SUPFAM" id="SSF48008">
    <property type="entry name" value="GntR ligand-binding domain-like"/>
    <property type="match status" value="1"/>
</dbReference>
<accession>A0A917RN72</accession>
<dbReference type="Proteomes" id="UP000638263">
    <property type="component" value="Unassembled WGS sequence"/>
</dbReference>
<dbReference type="PROSITE" id="PS50949">
    <property type="entry name" value="HTH_GNTR"/>
    <property type="match status" value="1"/>
</dbReference>
<dbReference type="InterPro" id="IPR008920">
    <property type="entry name" value="TF_FadR/GntR_C"/>
</dbReference>
<dbReference type="InterPro" id="IPR036390">
    <property type="entry name" value="WH_DNA-bd_sf"/>
</dbReference>
<reference evidence="5" key="2">
    <citation type="submission" date="2020-09" db="EMBL/GenBank/DDBJ databases">
        <authorList>
            <person name="Sun Q."/>
            <person name="Zhou Y."/>
        </authorList>
    </citation>
    <scope>NUCLEOTIDE SEQUENCE</scope>
    <source>
        <strain evidence="5">CGMCC 4.3508</strain>
    </source>
</reference>
<reference evidence="5" key="1">
    <citation type="journal article" date="2014" name="Int. J. Syst. Evol. Microbiol.">
        <title>Complete genome sequence of Corynebacterium casei LMG S-19264T (=DSM 44701T), isolated from a smear-ripened cheese.</title>
        <authorList>
            <consortium name="US DOE Joint Genome Institute (JGI-PGF)"/>
            <person name="Walter F."/>
            <person name="Albersmeier A."/>
            <person name="Kalinowski J."/>
            <person name="Ruckert C."/>
        </authorList>
    </citation>
    <scope>NUCLEOTIDE SEQUENCE</scope>
    <source>
        <strain evidence="5">CGMCC 4.3508</strain>
    </source>
</reference>
<keyword evidence="6" id="KW-1185">Reference proteome</keyword>
<dbReference type="PRINTS" id="PR00035">
    <property type="entry name" value="HTHGNTR"/>
</dbReference>
<evidence type="ECO:0000313" key="5">
    <source>
        <dbReference type="EMBL" id="GGL16494.1"/>
    </source>
</evidence>
<dbReference type="RefSeq" id="WP_058855944.1">
    <property type="nucleotide sequence ID" value="NZ_BMMH01000006.1"/>
</dbReference>
<dbReference type="InterPro" id="IPR000524">
    <property type="entry name" value="Tscrpt_reg_HTH_GntR"/>
</dbReference>
<dbReference type="Gene3D" id="1.20.120.530">
    <property type="entry name" value="GntR ligand-binding domain-like"/>
    <property type="match status" value="1"/>
</dbReference>
<dbReference type="SUPFAM" id="SSF46785">
    <property type="entry name" value="Winged helix' DNA-binding domain"/>
    <property type="match status" value="1"/>
</dbReference>
<protein>
    <submittedName>
        <fullName evidence="5">GntR family transcriptional regulator</fullName>
    </submittedName>
</protein>
<evidence type="ECO:0000259" key="4">
    <source>
        <dbReference type="PROSITE" id="PS50949"/>
    </source>
</evidence>
<dbReference type="Pfam" id="PF00392">
    <property type="entry name" value="GntR"/>
    <property type="match status" value="1"/>
</dbReference>
<dbReference type="Pfam" id="PF07729">
    <property type="entry name" value="FCD"/>
    <property type="match status" value="1"/>
</dbReference>
<dbReference type="Gene3D" id="1.10.10.10">
    <property type="entry name" value="Winged helix-like DNA-binding domain superfamily/Winged helix DNA-binding domain"/>
    <property type="match status" value="1"/>
</dbReference>
<dbReference type="InterPro" id="IPR011711">
    <property type="entry name" value="GntR_C"/>
</dbReference>
<feature type="domain" description="HTH gntR-type" evidence="4">
    <location>
        <begin position="9"/>
        <end position="76"/>
    </location>
</feature>
<keyword evidence="1" id="KW-0805">Transcription regulation</keyword>
<evidence type="ECO:0000256" key="3">
    <source>
        <dbReference type="ARBA" id="ARBA00023163"/>
    </source>
</evidence>
<proteinExistence type="predicted"/>
<sequence length="236" mass="25587">MSAFVPEQTSLTDQVYGELLRAIQAGELPAGTLHSVVELSAKLGVSRTPVREAFQRMASSGLVKFERSRGVRILEISTRDIEEIYSLRMLLEVPSAHRAASRMTPALLQPVEEAFAAMKRAAEAGSEPDFQQADIAFHAAILHAAGNGRVVDVAANTRMQMLDRGLSTTRTRTLDDILLVHERILTALRKSDSAASAGTMRDHLLETTQLLIAQSTGDQDLADAYQPPPLPIAGAF</sequence>
<dbReference type="AlphaFoldDB" id="A0A917RN72"/>
<keyword evidence="2" id="KW-0238">DNA-binding</keyword>
<dbReference type="SMART" id="SM00345">
    <property type="entry name" value="HTH_GNTR"/>
    <property type="match status" value="1"/>
</dbReference>
<gene>
    <name evidence="5" type="ORF">GCM10011588_34000</name>
</gene>
<dbReference type="GO" id="GO:0003677">
    <property type="term" value="F:DNA binding"/>
    <property type="evidence" value="ECO:0007669"/>
    <property type="project" value="UniProtKB-KW"/>
</dbReference>
<dbReference type="EMBL" id="BMMH01000006">
    <property type="protein sequence ID" value="GGL16494.1"/>
    <property type="molecule type" value="Genomic_DNA"/>
</dbReference>
<evidence type="ECO:0000256" key="2">
    <source>
        <dbReference type="ARBA" id="ARBA00023125"/>
    </source>
</evidence>
<dbReference type="InterPro" id="IPR036388">
    <property type="entry name" value="WH-like_DNA-bd_sf"/>
</dbReference>
<dbReference type="GO" id="GO:0003700">
    <property type="term" value="F:DNA-binding transcription factor activity"/>
    <property type="evidence" value="ECO:0007669"/>
    <property type="project" value="InterPro"/>
</dbReference>
<evidence type="ECO:0000256" key="1">
    <source>
        <dbReference type="ARBA" id="ARBA00023015"/>
    </source>
</evidence>
<name>A0A917RN72_9NOCA</name>
<organism evidence="5 6">
    <name type="scientific">Nocardia jinanensis</name>
    <dbReference type="NCBI Taxonomy" id="382504"/>
    <lineage>
        <taxon>Bacteria</taxon>
        <taxon>Bacillati</taxon>
        <taxon>Actinomycetota</taxon>
        <taxon>Actinomycetes</taxon>
        <taxon>Mycobacteriales</taxon>
        <taxon>Nocardiaceae</taxon>
        <taxon>Nocardia</taxon>
    </lineage>
</organism>
<dbReference type="CDD" id="cd07377">
    <property type="entry name" value="WHTH_GntR"/>
    <property type="match status" value="1"/>
</dbReference>
<dbReference type="PANTHER" id="PTHR43537:SF24">
    <property type="entry name" value="GLUCONATE OPERON TRANSCRIPTIONAL REPRESSOR"/>
    <property type="match status" value="1"/>
</dbReference>
<keyword evidence="3" id="KW-0804">Transcription</keyword>